<reference evidence="2 3" key="1">
    <citation type="submission" date="2023-01" db="EMBL/GenBank/DDBJ databases">
        <title>Novel species of the genus Vogesella isolated from rivers.</title>
        <authorList>
            <person name="Lu H."/>
        </authorList>
    </citation>
    <scope>NUCLEOTIDE SEQUENCE [LARGE SCALE GENOMIC DNA]</scope>
    <source>
        <strain evidence="2 3">SH7W</strain>
    </source>
</reference>
<organism evidence="2 3">
    <name type="scientific">Vogesella indigofera</name>
    <name type="common">Pseudomonas indigofera</name>
    <dbReference type="NCBI Taxonomy" id="45465"/>
    <lineage>
        <taxon>Bacteria</taxon>
        <taxon>Pseudomonadati</taxon>
        <taxon>Pseudomonadota</taxon>
        <taxon>Betaproteobacteria</taxon>
        <taxon>Neisseriales</taxon>
        <taxon>Chromobacteriaceae</taxon>
        <taxon>Vogesella</taxon>
    </lineage>
</organism>
<sequence>MKKQLLLGAVLVTVACSAVADDATALAMVQTASQVGTRSIAGEPGTSQLIMSYWVPEETGDSGHDNGKGQWVPTDTIKRNNRMNIVAKLTFNPDAQGVPGVVYIGAKKDKIGAKMLTSAGWQVYEGGFLHPYAIAANGLPSELVVPILQDQTPCSLSGDDQLDFYAGYGLVTADMTPQINSMIKHITRLTPEHIVQSVVNRDIQMNNRYWQILTLQSCPTDHGKN</sequence>
<evidence type="ECO:0000256" key="1">
    <source>
        <dbReference type="SAM" id="SignalP"/>
    </source>
</evidence>
<name>A0ABT5I8P5_VOGIN</name>
<protein>
    <submittedName>
        <fullName evidence="2">Uncharacterized protein</fullName>
    </submittedName>
</protein>
<dbReference type="RefSeq" id="WP_272804137.1">
    <property type="nucleotide sequence ID" value="NZ_JAQQKY010000016.1"/>
</dbReference>
<feature type="chain" id="PRO_5046350834" evidence="1">
    <location>
        <begin position="21"/>
        <end position="225"/>
    </location>
</feature>
<evidence type="ECO:0000313" key="2">
    <source>
        <dbReference type="EMBL" id="MDC7692553.1"/>
    </source>
</evidence>
<dbReference type="Proteomes" id="UP001221566">
    <property type="component" value="Unassembled WGS sequence"/>
</dbReference>
<dbReference type="PROSITE" id="PS51257">
    <property type="entry name" value="PROKAR_LIPOPROTEIN"/>
    <property type="match status" value="1"/>
</dbReference>
<comment type="caution">
    <text evidence="2">The sequence shown here is derived from an EMBL/GenBank/DDBJ whole genome shotgun (WGS) entry which is preliminary data.</text>
</comment>
<proteinExistence type="predicted"/>
<keyword evidence="3" id="KW-1185">Reference proteome</keyword>
<evidence type="ECO:0000313" key="3">
    <source>
        <dbReference type="Proteomes" id="UP001221566"/>
    </source>
</evidence>
<keyword evidence="1" id="KW-0732">Signal</keyword>
<dbReference type="EMBL" id="JAQQKY010000016">
    <property type="protein sequence ID" value="MDC7692553.1"/>
    <property type="molecule type" value="Genomic_DNA"/>
</dbReference>
<gene>
    <name evidence="2" type="ORF">PQU93_17465</name>
</gene>
<feature type="signal peptide" evidence="1">
    <location>
        <begin position="1"/>
        <end position="20"/>
    </location>
</feature>
<accession>A0ABT5I8P5</accession>